<feature type="compositionally biased region" description="Basic and acidic residues" evidence="6">
    <location>
        <begin position="377"/>
        <end position="392"/>
    </location>
</feature>
<comment type="caution">
    <text evidence="7">The sequence shown here is derived from an EMBL/GenBank/DDBJ whole genome shotgun (WGS) entry which is preliminary data.</text>
</comment>
<dbReference type="Pfam" id="PF05890">
    <property type="entry name" value="Ebp2"/>
    <property type="match status" value="1"/>
</dbReference>
<keyword evidence="3" id="KW-0690">Ribosome biogenesis</keyword>
<feature type="region of interest" description="Disordered" evidence="6">
    <location>
        <begin position="373"/>
        <end position="408"/>
    </location>
</feature>
<feature type="region of interest" description="Disordered" evidence="6">
    <location>
        <begin position="422"/>
        <end position="499"/>
    </location>
</feature>
<keyword evidence="4" id="KW-0175">Coiled coil</keyword>
<evidence type="ECO:0000313" key="8">
    <source>
        <dbReference type="Proteomes" id="UP000266152"/>
    </source>
</evidence>
<reference evidence="7 8" key="1">
    <citation type="journal article" date="2018" name="PLoS Pathog.">
        <title>Evolution of structural diversity of trichothecenes, a family of toxins produced by plant pathogenic and entomopathogenic fungi.</title>
        <authorList>
            <person name="Proctor R.H."/>
            <person name="McCormick S.P."/>
            <person name="Kim H.S."/>
            <person name="Cardoza R.E."/>
            <person name="Stanley A.M."/>
            <person name="Lindo L."/>
            <person name="Kelly A."/>
            <person name="Brown D.W."/>
            <person name="Lee T."/>
            <person name="Vaughan M.M."/>
            <person name="Alexander N.J."/>
            <person name="Busman M."/>
            <person name="Gutierrez S."/>
        </authorList>
    </citation>
    <scope>NUCLEOTIDE SEQUENCE [LARGE SCALE GENOMIC DNA]</scope>
    <source>
        <strain evidence="7 8">NRRL 3299</strain>
    </source>
</reference>
<dbReference type="GO" id="GO:0006364">
    <property type="term" value="P:rRNA processing"/>
    <property type="evidence" value="ECO:0007669"/>
    <property type="project" value="TreeGrafter"/>
</dbReference>
<name>A0A395RZ28_FUSSP</name>
<dbReference type="AlphaFoldDB" id="A0A395RZ28"/>
<dbReference type="InterPro" id="IPR008610">
    <property type="entry name" value="Ebp2"/>
</dbReference>
<evidence type="ECO:0000256" key="4">
    <source>
        <dbReference type="ARBA" id="ARBA00023054"/>
    </source>
</evidence>
<sequence>MPSTKTTSSQKPGYPLSCTVMAKPTAADQKPGYPLSCSVMKQPAQKPGYPLSCTVITSSICPAACADTRSLQSRINKTAAKMVTKSKLKMALAAEKGTDFKKLKLLKKQKEAEKRNAAARGADDKDSDEEKEEKTIQIEADFEDEDDEEDDEDDEEEEEPQYDLQGINDSDDSDSSIELEEKIVRKPKRDTLKKTELAQLAAEKAAAAAAEEDDEEEDPEADDIPMSDLEDLDDEDKEDIIPHQRLTINNTTALLAALNRISVPTDKSVPFATHQSLVSSSATAESIPDVQDDLQRELAFYTQSLEATRTARKLLRQEGVPFSRPKDYFAEMIKEDAHMEKVKAKLVEEASNKKAAQEARKMRDLKKFGKQVQVAKLQERHKEKRETLDKIKNLKRKRSETGGAGLDTKEADIFDVGVEKEMKSHNPRSGAGRGAGAGNPKRAKKNEKYGFGGKKRHAKSGDAMSSGDLSGFDPKKMKAGGRVAKSRPGKARRKSMGSW</sequence>
<dbReference type="GO" id="GO:0005730">
    <property type="term" value="C:nucleolus"/>
    <property type="evidence" value="ECO:0007669"/>
    <property type="project" value="UniProtKB-SubCell"/>
</dbReference>
<dbReference type="Proteomes" id="UP000266152">
    <property type="component" value="Unassembled WGS sequence"/>
</dbReference>
<dbReference type="PANTHER" id="PTHR13028:SF0">
    <property type="entry name" value="RRNA-PROCESSING PROTEIN EBP2-RELATED"/>
    <property type="match status" value="1"/>
</dbReference>
<feature type="compositionally biased region" description="Basic residues" evidence="6">
    <location>
        <begin position="484"/>
        <end position="499"/>
    </location>
</feature>
<dbReference type="EMBL" id="PXOF01000107">
    <property type="protein sequence ID" value="RGP65059.1"/>
    <property type="molecule type" value="Genomic_DNA"/>
</dbReference>
<feature type="compositionally biased region" description="Acidic residues" evidence="6">
    <location>
        <begin position="210"/>
        <end position="233"/>
    </location>
</feature>
<gene>
    <name evidence="7" type="ORF">FSPOR_7449</name>
</gene>
<dbReference type="STRING" id="5514.A0A395RZ28"/>
<protein>
    <submittedName>
        <fullName evidence="7">Rrna-processing ebp2</fullName>
    </submittedName>
</protein>
<feature type="region of interest" description="Disordered" evidence="6">
    <location>
        <begin position="110"/>
        <end position="233"/>
    </location>
</feature>
<evidence type="ECO:0000256" key="3">
    <source>
        <dbReference type="ARBA" id="ARBA00022517"/>
    </source>
</evidence>
<accession>A0A395RZ28</accession>
<evidence type="ECO:0000256" key="6">
    <source>
        <dbReference type="SAM" id="MobiDB-lite"/>
    </source>
</evidence>
<evidence type="ECO:0000256" key="5">
    <source>
        <dbReference type="ARBA" id="ARBA00023242"/>
    </source>
</evidence>
<dbReference type="GO" id="GO:0042273">
    <property type="term" value="P:ribosomal large subunit biogenesis"/>
    <property type="evidence" value="ECO:0007669"/>
    <property type="project" value="TreeGrafter"/>
</dbReference>
<feature type="compositionally biased region" description="Acidic residues" evidence="6">
    <location>
        <begin position="140"/>
        <end position="161"/>
    </location>
</feature>
<comment type="subcellular location">
    <subcellularLocation>
        <location evidence="1">Nucleus</location>
        <location evidence="1">Nucleolus</location>
    </subcellularLocation>
</comment>
<proteinExistence type="inferred from homology"/>
<feature type="compositionally biased region" description="Basic and acidic residues" evidence="6">
    <location>
        <begin position="110"/>
        <end position="124"/>
    </location>
</feature>
<comment type="similarity">
    <text evidence="2">Belongs to the EBP2 family.</text>
</comment>
<dbReference type="GO" id="GO:0034399">
    <property type="term" value="C:nuclear periphery"/>
    <property type="evidence" value="ECO:0007669"/>
    <property type="project" value="TreeGrafter"/>
</dbReference>
<organism evidence="7 8">
    <name type="scientific">Fusarium sporotrichioides</name>
    <dbReference type="NCBI Taxonomy" id="5514"/>
    <lineage>
        <taxon>Eukaryota</taxon>
        <taxon>Fungi</taxon>
        <taxon>Dikarya</taxon>
        <taxon>Ascomycota</taxon>
        <taxon>Pezizomycotina</taxon>
        <taxon>Sordariomycetes</taxon>
        <taxon>Hypocreomycetidae</taxon>
        <taxon>Hypocreales</taxon>
        <taxon>Nectriaceae</taxon>
        <taxon>Fusarium</taxon>
    </lineage>
</organism>
<evidence type="ECO:0000256" key="2">
    <source>
        <dbReference type="ARBA" id="ARBA00007336"/>
    </source>
</evidence>
<keyword evidence="8" id="KW-1185">Reference proteome</keyword>
<dbReference type="PANTHER" id="PTHR13028">
    <property type="entry name" value="RRNA PROCESSING PROTEIN EBNA1-BINDING PROTEIN-RELATED"/>
    <property type="match status" value="1"/>
</dbReference>
<dbReference type="GO" id="GO:0030687">
    <property type="term" value="C:preribosome, large subunit precursor"/>
    <property type="evidence" value="ECO:0007669"/>
    <property type="project" value="TreeGrafter"/>
</dbReference>
<evidence type="ECO:0000313" key="7">
    <source>
        <dbReference type="EMBL" id="RGP65059.1"/>
    </source>
</evidence>
<keyword evidence="5" id="KW-0539">Nucleus</keyword>
<feature type="compositionally biased region" description="Basic and acidic residues" evidence="6">
    <location>
        <begin position="179"/>
        <end position="196"/>
    </location>
</feature>
<feature type="compositionally biased region" description="Acidic residues" evidence="6">
    <location>
        <begin position="169"/>
        <end position="178"/>
    </location>
</feature>
<evidence type="ECO:0000256" key="1">
    <source>
        <dbReference type="ARBA" id="ARBA00004604"/>
    </source>
</evidence>